<dbReference type="PANTHER" id="PTHR24128">
    <property type="entry name" value="HOMEOBOX PROTEIN WARIAI"/>
    <property type="match status" value="1"/>
</dbReference>
<reference evidence="2 3" key="1">
    <citation type="journal article" date="2018" name="Sci. Data">
        <title>The draft genome sequence of cork oak.</title>
        <authorList>
            <person name="Ramos A.M."/>
            <person name="Usie A."/>
            <person name="Barbosa P."/>
            <person name="Barros P.M."/>
            <person name="Capote T."/>
            <person name="Chaves I."/>
            <person name="Simoes F."/>
            <person name="Abreu I."/>
            <person name="Carrasquinho I."/>
            <person name="Faro C."/>
            <person name="Guimaraes J.B."/>
            <person name="Mendonca D."/>
            <person name="Nobrega F."/>
            <person name="Rodrigues L."/>
            <person name="Saibo N.J.M."/>
            <person name="Varela M.C."/>
            <person name="Egas C."/>
            <person name="Matos J."/>
            <person name="Miguel C.M."/>
            <person name="Oliveira M.M."/>
            <person name="Ricardo C.P."/>
            <person name="Goncalves S."/>
        </authorList>
    </citation>
    <scope>NUCLEOTIDE SEQUENCE [LARGE SCALE GENOMIC DNA]</scope>
    <source>
        <strain evidence="3">cv. HL8</strain>
    </source>
</reference>
<dbReference type="Gene3D" id="1.25.40.20">
    <property type="entry name" value="Ankyrin repeat-containing domain"/>
    <property type="match status" value="1"/>
</dbReference>
<dbReference type="Pfam" id="PF12796">
    <property type="entry name" value="Ank_2"/>
    <property type="match status" value="1"/>
</dbReference>
<comment type="caution">
    <text evidence="2">The sequence shown here is derived from an EMBL/GenBank/DDBJ whole genome shotgun (WGS) entry which is preliminary data.</text>
</comment>
<dbReference type="PROSITE" id="PS50088">
    <property type="entry name" value="ANK_REPEAT"/>
    <property type="match status" value="1"/>
</dbReference>
<dbReference type="EMBL" id="PKMF04001092">
    <property type="protein sequence ID" value="KAK7814531.1"/>
    <property type="molecule type" value="Genomic_DNA"/>
</dbReference>
<accession>A0AAW0IKA6</accession>
<keyword evidence="1" id="KW-0040">ANK repeat</keyword>
<dbReference type="PANTHER" id="PTHR24128:SF24">
    <property type="entry name" value="ANKYRIN REPEAT PROTEIN"/>
    <property type="match status" value="1"/>
</dbReference>
<organism evidence="2 3">
    <name type="scientific">Quercus suber</name>
    <name type="common">Cork oak</name>
    <dbReference type="NCBI Taxonomy" id="58331"/>
    <lineage>
        <taxon>Eukaryota</taxon>
        <taxon>Viridiplantae</taxon>
        <taxon>Streptophyta</taxon>
        <taxon>Embryophyta</taxon>
        <taxon>Tracheophyta</taxon>
        <taxon>Spermatophyta</taxon>
        <taxon>Magnoliopsida</taxon>
        <taxon>eudicotyledons</taxon>
        <taxon>Gunneridae</taxon>
        <taxon>Pentapetalae</taxon>
        <taxon>rosids</taxon>
        <taxon>fabids</taxon>
        <taxon>Fagales</taxon>
        <taxon>Fagaceae</taxon>
        <taxon>Quercus</taxon>
    </lineage>
</organism>
<protein>
    <submittedName>
        <fullName evidence="2">Ankyrin repeat-containing protein bda1</fullName>
    </submittedName>
</protein>
<dbReference type="AlphaFoldDB" id="A0AAW0IKA6"/>
<evidence type="ECO:0000313" key="3">
    <source>
        <dbReference type="Proteomes" id="UP000237347"/>
    </source>
</evidence>
<sequence>MEQVAEGGDITALHQLIEEDVNLLDHIDQVQCVQTPLHIAASAWHIQFAIEVMGLKLSFARKLNPDGFNPIHLALKNGHIELVRQLLEIDRDLAHVKGKECITPLHYVVETDVIVRDEMALHIALKRE</sequence>
<evidence type="ECO:0000313" key="2">
    <source>
        <dbReference type="EMBL" id="KAK7814531.1"/>
    </source>
</evidence>
<dbReference type="InterPro" id="IPR036770">
    <property type="entry name" value="Ankyrin_rpt-contain_sf"/>
</dbReference>
<dbReference type="PROSITE" id="PS50297">
    <property type="entry name" value="ANK_REP_REGION"/>
    <property type="match status" value="1"/>
</dbReference>
<dbReference type="InterPro" id="IPR002110">
    <property type="entry name" value="Ankyrin_rpt"/>
</dbReference>
<proteinExistence type="predicted"/>
<name>A0AAW0IKA6_QUESU</name>
<dbReference type="SMART" id="SM00248">
    <property type="entry name" value="ANK"/>
    <property type="match status" value="2"/>
</dbReference>
<evidence type="ECO:0000256" key="1">
    <source>
        <dbReference type="PROSITE-ProRule" id="PRU00023"/>
    </source>
</evidence>
<dbReference type="Proteomes" id="UP000237347">
    <property type="component" value="Unassembled WGS sequence"/>
</dbReference>
<keyword evidence="3" id="KW-1185">Reference proteome</keyword>
<feature type="repeat" description="ANK" evidence="1">
    <location>
        <begin position="66"/>
        <end position="98"/>
    </location>
</feature>
<dbReference type="SUPFAM" id="SSF48403">
    <property type="entry name" value="Ankyrin repeat"/>
    <property type="match status" value="1"/>
</dbReference>
<gene>
    <name evidence="2" type="primary">BAD1_27</name>
    <name evidence="2" type="ORF">CFP56_002949</name>
</gene>